<accession>A0ABW4H066</accession>
<gene>
    <name evidence="2" type="ORF">ACFSJ0_58790</name>
</gene>
<protein>
    <submittedName>
        <fullName evidence="2">Uncharacterized protein</fullName>
    </submittedName>
</protein>
<sequence length="81" mass="9585">MHHPQGQDQWVKSLQQHAAHASFPDWRPGPDDWTHLHTSFTPDGEPVTEVAVYRHHDRIHYTRYAGDELTRFWERLMGQIA</sequence>
<evidence type="ECO:0000256" key="1">
    <source>
        <dbReference type="SAM" id="MobiDB-lite"/>
    </source>
</evidence>
<feature type="region of interest" description="Disordered" evidence="1">
    <location>
        <begin position="1"/>
        <end position="30"/>
    </location>
</feature>
<reference evidence="3" key="1">
    <citation type="journal article" date="2019" name="Int. J. Syst. Evol. Microbiol.">
        <title>The Global Catalogue of Microorganisms (GCM) 10K type strain sequencing project: providing services to taxonomists for standard genome sequencing and annotation.</title>
        <authorList>
            <consortium name="The Broad Institute Genomics Platform"/>
            <consortium name="The Broad Institute Genome Sequencing Center for Infectious Disease"/>
            <person name="Wu L."/>
            <person name="Ma J."/>
        </authorList>
    </citation>
    <scope>NUCLEOTIDE SEQUENCE [LARGE SCALE GENOMIC DNA]</scope>
    <source>
        <strain evidence="3">CGMCC 1.15399</strain>
    </source>
</reference>
<feature type="compositionally biased region" description="Polar residues" evidence="1">
    <location>
        <begin position="1"/>
        <end position="16"/>
    </location>
</feature>
<dbReference type="RefSeq" id="WP_219536611.1">
    <property type="nucleotide sequence ID" value="NZ_JAHKRM010000031.1"/>
</dbReference>
<keyword evidence="3" id="KW-1185">Reference proteome</keyword>
<evidence type="ECO:0000313" key="2">
    <source>
        <dbReference type="EMBL" id="MFD1546982.1"/>
    </source>
</evidence>
<name>A0ABW4H066_9ACTN</name>
<organism evidence="2 3">
    <name type="scientific">Nonomuraea guangzhouensis</name>
    <dbReference type="NCBI Taxonomy" id="1291555"/>
    <lineage>
        <taxon>Bacteria</taxon>
        <taxon>Bacillati</taxon>
        <taxon>Actinomycetota</taxon>
        <taxon>Actinomycetes</taxon>
        <taxon>Streptosporangiales</taxon>
        <taxon>Streptosporangiaceae</taxon>
        <taxon>Nonomuraea</taxon>
    </lineage>
</organism>
<proteinExistence type="predicted"/>
<dbReference type="EMBL" id="JBHUCM010000070">
    <property type="protein sequence ID" value="MFD1546982.1"/>
    <property type="molecule type" value="Genomic_DNA"/>
</dbReference>
<evidence type="ECO:0000313" key="3">
    <source>
        <dbReference type="Proteomes" id="UP001597097"/>
    </source>
</evidence>
<comment type="caution">
    <text evidence="2">The sequence shown here is derived from an EMBL/GenBank/DDBJ whole genome shotgun (WGS) entry which is preliminary data.</text>
</comment>
<dbReference type="Proteomes" id="UP001597097">
    <property type="component" value="Unassembled WGS sequence"/>
</dbReference>